<protein>
    <recommendedName>
        <fullName evidence="7">Rhodopsin domain-containing protein</fullName>
    </recommendedName>
</protein>
<sequence>MAPPEALVETWCLYAVGTLVILARIACRWRMIGVQNFKPDDYIVILAWITYTVMTVAAHLVGGLGDLHAITLEERRQLTPEQAAPLIYGTQWFCAGVATYVAFIWMLKLNMLFLYQRIVNGLWVAKFIKPAMGLVVATFIAIMMILFCSCRPYHRMWMVYPDQGEICQPQATINLVPALVMNILTDMCIMAIPAPVILPVKTTIWRKVSLLVLFGAGFFIMTAAVLRVVFVLVLGNGKTAAIWSCREDLVAILVGQAPMLRPLFTRKFWAEGYGPNSTHFSSSPGGGRHKSTGMSYELSANNNKRSYKKKDPYSTTAVLATMQDSDSTEKIIDGGASSYHHGSELTPGEMESGELGGGRLVISVKSQVDVESVECGSSVGGMERIEEERVEYLRPGDASAWNRQHGLGAGGNGYAGRA</sequence>
<feature type="domain" description="Rhodopsin" evidence="7">
    <location>
        <begin position="24"/>
        <end position="266"/>
    </location>
</feature>
<dbReference type="InterPro" id="IPR052337">
    <property type="entry name" value="SAT4-like"/>
</dbReference>
<reference evidence="8 9" key="1">
    <citation type="journal article" date="2021" name="Nat. Commun.">
        <title>Genetic determinants of endophytism in the Arabidopsis root mycobiome.</title>
        <authorList>
            <person name="Mesny F."/>
            <person name="Miyauchi S."/>
            <person name="Thiergart T."/>
            <person name="Pickel B."/>
            <person name="Atanasova L."/>
            <person name="Karlsson M."/>
            <person name="Huettel B."/>
            <person name="Barry K.W."/>
            <person name="Haridas S."/>
            <person name="Chen C."/>
            <person name="Bauer D."/>
            <person name="Andreopoulos W."/>
            <person name="Pangilinan J."/>
            <person name="LaButti K."/>
            <person name="Riley R."/>
            <person name="Lipzen A."/>
            <person name="Clum A."/>
            <person name="Drula E."/>
            <person name="Henrissat B."/>
            <person name="Kohler A."/>
            <person name="Grigoriev I.V."/>
            <person name="Martin F.M."/>
            <person name="Hacquard S."/>
        </authorList>
    </citation>
    <scope>NUCLEOTIDE SEQUENCE [LARGE SCALE GENOMIC DNA]</scope>
    <source>
        <strain evidence="8 9">MPI-SDFR-AT-0080</strain>
    </source>
</reference>
<evidence type="ECO:0000256" key="1">
    <source>
        <dbReference type="ARBA" id="ARBA00004141"/>
    </source>
</evidence>
<feature type="transmembrane region" description="Helical" evidence="6">
    <location>
        <begin position="127"/>
        <end position="150"/>
    </location>
</feature>
<feature type="transmembrane region" description="Helical" evidence="6">
    <location>
        <begin position="86"/>
        <end position="107"/>
    </location>
</feature>
<proteinExistence type="inferred from homology"/>
<evidence type="ECO:0000313" key="8">
    <source>
        <dbReference type="EMBL" id="KAH7049454.1"/>
    </source>
</evidence>
<dbReference type="Proteomes" id="UP000774617">
    <property type="component" value="Unassembled WGS sequence"/>
</dbReference>
<evidence type="ECO:0000256" key="4">
    <source>
        <dbReference type="ARBA" id="ARBA00023136"/>
    </source>
</evidence>
<evidence type="ECO:0000256" key="5">
    <source>
        <dbReference type="ARBA" id="ARBA00038359"/>
    </source>
</evidence>
<name>A0ABQ8GA65_9PEZI</name>
<evidence type="ECO:0000259" key="7">
    <source>
        <dbReference type="Pfam" id="PF20684"/>
    </source>
</evidence>
<comment type="similarity">
    <text evidence="5">Belongs to the SAT4 family.</text>
</comment>
<feature type="transmembrane region" description="Helical" evidence="6">
    <location>
        <begin position="171"/>
        <end position="198"/>
    </location>
</feature>
<feature type="transmembrane region" description="Helical" evidence="6">
    <location>
        <begin position="12"/>
        <end position="31"/>
    </location>
</feature>
<evidence type="ECO:0000256" key="2">
    <source>
        <dbReference type="ARBA" id="ARBA00022692"/>
    </source>
</evidence>
<gene>
    <name evidence="8" type="ORF">B0J12DRAFT_601251</name>
</gene>
<organism evidence="8 9">
    <name type="scientific">Macrophomina phaseolina</name>
    <dbReference type="NCBI Taxonomy" id="35725"/>
    <lineage>
        <taxon>Eukaryota</taxon>
        <taxon>Fungi</taxon>
        <taxon>Dikarya</taxon>
        <taxon>Ascomycota</taxon>
        <taxon>Pezizomycotina</taxon>
        <taxon>Dothideomycetes</taxon>
        <taxon>Dothideomycetes incertae sedis</taxon>
        <taxon>Botryosphaeriales</taxon>
        <taxon>Botryosphaeriaceae</taxon>
        <taxon>Macrophomina</taxon>
    </lineage>
</organism>
<keyword evidence="2 6" id="KW-0812">Transmembrane</keyword>
<keyword evidence="9" id="KW-1185">Reference proteome</keyword>
<feature type="transmembrane region" description="Helical" evidence="6">
    <location>
        <begin position="210"/>
        <end position="234"/>
    </location>
</feature>
<dbReference type="PANTHER" id="PTHR33048:SF2">
    <property type="entry name" value="SRPK"/>
    <property type="match status" value="1"/>
</dbReference>
<comment type="caution">
    <text evidence="8">The sequence shown here is derived from an EMBL/GenBank/DDBJ whole genome shotgun (WGS) entry which is preliminary data.</text>
</comment>
<evidence type="ECO:0000313" key="9">
    <source>
        <dbReference type="Proteomes" id="UP000774617"/>
    </source>
</evidence>
<feature type="transmembrane region" description="Helical" evidence="6">
    <location>
        <begin position="43"/>
        <end position="65"/>
    </location>
</feature>
<dbReference type="InterPro" id="IPR049326">
    <property type="entry name" value="Rhodopsin_dom_fungi"/>
</dbReference>
<keyword evidence="3 6" id="KW-1133">Transmembrane helix</keyword>
<dbReference type="PANTHER" id="PTHR33048">
    <property type="entry name" value="PTH11-LIKE INTEGRAL MEMBRANE PROTEIN (AFU_ORTHOLOGUE AFUA_5G11245)"/>
    <property type="match status" value="1"/>
</dbReference>
<keyword evidence="4 6" id="KW-0472">Membrane</keyword>
<comment type="subcellular location">
    <subcellularLocation>
        <location evidence="1">Membrane</location>
        <topology evidence="1">Multi-pass membrane protein</topology>
    </subcellularLocation>
</comment>
<accession>A0ABQ8GA65</accession>
<dbReference type="Pfam" id="PF20684">
    <property type="entry name" value="Fung_rhodopsin"/>
    <property type="match status" value="1"/>
</dbReference>
<evidence type="ECO:0000256" key="6">
    <source>
        <dbReference type="SAM" id="Phobius"/>
    </source>
</evidence>
<dbReference type="EMBL" id="JAGTJR010000014">
    <property type="protein sequence ID" value="KAH7049454.1"/>
    <property type="molecule type" value="Genomic_DNA"/>
</dbReference>
<evidence type="ECO:0000256" key="3">
    <source>
        <dbReference type="ARBA" id="ARBA00022989"/>
    </source>
</evidence>